<dbReference type="EMBL" id="JBIHSE010000005">
    <property type="protein sequence ID" value="MFH0274985.1"/>
    <property type="molecule type" value="Genomic_DNA"/>
</dbReference>
<evidence type="ECO:0000256" key="2">
    <source>
        <dbReference type="SAM" id="Phobius"/>
    </source>
</evidence>
<evidence type="ECO:0000313" key="4">
    <source>
        <dbReference type="Proteomes" id="UP001607221"/>
    </source>
</evidence>
<dbReference type="Proteomes" id="UP001607221">
    <property type="component" value="Unassembled WGS sequence"/>
</dbReference>
<sequence>MKITKAHIQIGILVIGGLVVATLWLAKNAPASTAPRSIETTKPSWVNASPASPPPQPDNVIRKPKPKSVSPALVIDAKAQQLIDRSETLALAKLDANIAEQQARARKATRSEPSQERAGYVPAISVIDDYAPPRTPSKPRSLKAIDRFTLSGLFVDEQEASAYLSFDGGAPVRVREGQSIQGVRITHINANGVRLMQGIQAKVLEGGL</sequence>
<evidence type="ECO:0000256" key="1">
    <source>
        <dbReference type="SAM" id="MobiDB-lite"/>
    </source>
</evidence>
<feature type="region of interest" description="Disordered" evidence="1">
    <location>
        <begin position="32"/>
        <end position="66"/>
    </location>
</feature>
<accession>A0ABW7JF30</accession>
<dbReference type="RefSeq" id="WP_394633274.1">
    <property type="nucleotide sequence ID" value="NZ_JBIHSE010000005.1"/>
</dbReference>
<reference evidence="3 4" key="1">
    <citation type="submission" date="2024-10" db="EMBL/GenBank/DDBJ databases">
        <authorList>
            <person name="Yibar A."/>
            <person name="Saticioglu I.B."/>
            <person name="Duman M."/>
            <person name="Ajmi N."/>
            <person name="Gurler F."/>
            <person name="Ay H."/>
            <person name="Onuk E."/>
            <person name="Guler S."/>
            <person name="Romalde J.L."/>
        </authorList>
    </citation>
    <scope>NUCLEOTIDE SEQUENCE [LARGE SCALE GENOMIC DNA]</scope>
    <source>
        <strain evidence="3 4">1-TCBS-A</strain>
    </source>
</reference>
<feature type="transmembrane region" description="Helical" evidence="2">
    <location>
        <begin position="6"/>
        <end position="26"/>
    </location>
</feature>
<name>A0ABW7JF30_9VIBR</name>
<evidence type="ECO:0000313" key="3">
    <source>
        <dbReference type="EMBL" id="MFH0274985.1"/>
    </source>
</evidence>
<keyword evidence="2" id="KW-0812">Transmembrane</keyword>
<comment type="caution">
    <text evidence="3">The sequence shown here is derived from an EMBL/GenBank/DDBJ whole genome shotgun (WGS) entry which is preliminary data.</text>
</comment>
<keyword evidence="2" id="KW-0472">Membrane</keyword>
<protein>
    <recommendedName>
        <fullName evidence="5">Pilus assembly protein PilP</fullName>
    </recommendedName>
</protein>
<feature type="compositionally biased region" description="Polar residues" evidence="1">
    <location>
        <begin position="32"/>
        <end position="50"/>
    </location>
</feature>
<evidence type="ECO:0008006" key="5">
    <source>
        <dbReference type="Google" id="ProtNLM"/>
    </source>
</evidence>
<keyword evidence="4" id="KW-1185">Reference proteome</keyword>
<organism evidence="3 4">
    <name type="scientific">Vibrio jasicida</name>
    <dbReference type="NCBI Taxonomy" id="766224"/>
    <lineage>
        <taxon>Bacteria</taxon>
        <taxon>Pseudomonadati</taxon>
        <taxon>Pseudomonadota</taxon>
        <taxon>Gammaproteobacteria</taxon>
        <taxon>Vibrionales</taxon>
        <taxon>Vibrionaceae</taxon>
        <taxon>Vibrio</taxon>
    </lineage>
</organism>
<gene>
    <name evidence="3" type="ORF">ACGRHZ_27325</name>
</gene>
<keyword evidence="2" id="KW-1133">Transmembrane helix</keyword>
<proteinExistence type="predicted"/>